<feature type="compositionally biased region" description="Polar residues" evidence="10">
    <location>
        <begin position="69"/>
        <end position="84"/>
    </location>
</feature>
<evidence type="ECO:0000313" key="11">
    <source>
        <dbReference type="EnsemblMetazoa" id="XP_014252670.1"/>
    </source>
</evidence>
<sequence>MEKSREEVLAEREKKKQMKLAAKQKNKEKAVQGTRPNVIAAENKDGQTNLEKVNLSEKIDNIVGDHIHSNANDTNILKNGSKTEAAQEKLEKNEKSREEVMAERERKKLIKQSAKNKNEKVSQKDETKVPPKDVTNIAKQKSKAELRAERREKQEAQRAAKEESKKANQPQEKENKLKPQETKPPTQPQPAQIDKSTSKNQVELRHQQRVKLFSHLHFDQLSFPSLITDTIHPAILELGAKYSARLTSGSNARCVALLKALKDLITDFVTPVEKEFSRALEKCLGQSVAYLNQCRPSSVSMTNALKHIKSHLTQLHNVSEEDAKKKLCDVIDTYIREQIDVAGDAICLAVQKKIANGDVILIFACSSLLYRILKESHREGKTFTVVVVDGGPWFEGREMLRRLVTLGIKCTYVLISALSFIMGQTTKVLLGAHALLANGYVMSRTGSSLVALSAKSFNVPVLVCCETYKFCERVQTDVFVYNELGNPLDFVRTDQRLKSWESNPYLTPLSLLYDITPPDLVTAVVTEIAILPCTSVPVILRIKPSDMVV</sequence>
<keyword evidence="4" id="KW-0396">Initiation factor</keyword>
<keyword evidence="12" id="KW-1185">Reference proteome</keyword>
<protein>
    <recommendedName>
        <fullName evidence="6">Translation initiation factor eIF2B subunit delta</fullName>
    </recommendedName>
    <alternativeName>
        <fullName evidence="7">eIF2B GDP-GTP exchange factor subunit delta</fullName>
    </alternativeName>
</protein>
<dbReference type="GO" id="GO:0005829">
    <property type="term" value="C:cytosol"/>
    <property type="evidence" value="ECO:0007669"/>
    <property type="project" value="UniProtKB-SubCell"/>
</dbReference>
<dbReference type="OrthoDB" id="10254737at2759"/>
<dbReference type="GeneID" id="106668436"/>
<evidence type="ECO:0000256" key="6">
    <source>
        <dbReference type="ARBA" id="ARBA00044147"/>
    </source>
</evidence>
<dbReference type="InterPro" id="IPR042529">
    <property type="entry name" value="IF_2B-like_C"/>
</dbReference>
<feature type="compositionally biased region" description="Basic and acidic residues" evidence="10">
    <location>
        <begin position="85"/>
        <end position="106"/>
    </location>
</feature>
<dbReference type="RefSeq" id="XP_024086266.1">
    <property type="nucleotide sequence ID" value="XM_024230498.1"/>
</dbReference>
<feature type="compositionally biased region" description="Basic and acidic residues" evidence="10">
    <location>
        <begin position="142"/>
        <end position="181"/>
    </location>
</feature>
<evidence type="ECO:0000256" key="4">
    <source>
        <dbReference type="ARBA" id="ARBA00022540"/>
    </source>
</evidence>
<feature type="region of interest" description="Disordered" evidence="10">
    <location>
        <begin position="68"/>
        <end position="202"/>
    </location>
</feature>
<accession>A0A8I6RYZ2</accession>
<feature type="compositionally biased region" description="Basic and acidic residues" evidence="10">
    <location>
        <begin position="116"/>
        <end position="131"/>
    </location>
</feature>
<evidence type="ECO:0000256" key="5">
    <source>
        <dbReference type="ARBA" id="ARBA00022917"/>
    </source>
</evidence>
<dbReference type="EnsemblMetazoa" id="XM_014397184.2">
    <property type="protein sequence ID" value="XP_014252670.1"/>
    <property type="gene ID" value="LOC106668436"/>
</dbReference>
<proteinExistence type="inferred from homology"/>
<evidence type="ECO:0000256" key="7">
    <source>
        <dbReference type="ARBA" id="ARBA00044356"/>
    </source>
</evidence>
<keyword evidence="5" id="KW-0648">Protein biosynthesis</keyword>
<comment type="subunit">
    <text evidence="8">Component of the translation initiation factor 2B (eIF2B) complex which is a heterodecamer of two sets of five different subunits: alpha, beta, gamma, delta and epsilon. Subunits alpha, beta and delta comprise a regulatory subcomplex and subunits epsilon and gamma comprise a catalytic subcomplex. Within the complex, the hexameric regulatory complex resides at the center, with the two heterodimeric catalytic subcomplexes bound on opposite sides.</text>
</comment>
<dbReference type="InterPro" id="IPR037171">
    <property type="entry name" value="NagB/RpiA_transferase-like"/>
</dbReference>
<evidence type="ECO:0000256" key="3">
    <source>
        <dbReference type="ARBA" id="ARBA00022490"/>
    </source>
</evidence>
<dbReference type="KEGG" id="clec:106668436"/>
<reference evidence="11" key="1">
    <citation type="submission" date="2022-01" db="UniProtKB">
        <authorList>
            <consortium name="EnsemblMetazoa"/>
        </authorList>
    </citation>
    <scope>IDENTIFICATION</scope>
</reference>
<evidence type="ECO:0000256" key="8">
    <source>
        <dbReference type="ARBA" id="ARBA00046432"/>
    </source>
</evidence>
<dbReference type="PANTHER" id="PTHR10233:SF14">
    <property type="entry name" value="TRANSLATION INITIATION FACTOR EIF-2B SUBUNIT DELTA"/>
    <property type="match status" value="1"/>
</dbReference>
<dbReference type="OMA" id="MRDYVIC"/>
<evidence type="ECO:0000256" key="1">
    <source>
        <dbReference type="ARBA" id="ARBA00004514"/>
    </source>
</evidence>
<feature type="region of interest" description="Disordered" evidence="10">
    <location>
        <begin position="22"/>
        <end position="46"/>
    </location>
</feature>
<dbReference type="Proteomes" id="UP000494040">
    <property type="component" value="Unassembled WGS sequence"/>
</dbReference>
<keyword evidence="3" id="KW-0963">Cytoplasm</keyword>
<dbReference type="InterPro" id="IPR000649">
    <property type="entry name" value="IF-2B-related"/>
</dbReference>
<dbReference type="RefSeq" id="XP_014252670.1">
    <property type="nucleotide sequence ID" value="XM_014397184.2"/>
</dbReference>
<dbReference type="CTD" id="37706"/>
<dbReference type="EnsemblMetazoa" id="XM_024230498.1">
    <property type="protein sequence ID" value="XP_024086266.1"/>
    <property type="gene ID" value="LOC106668436"/>
</dbReference>
<evidence type="ECO:0000313" key="12">
    <source>
        <dbReference type="Proteomes" id="UP000494040"/>
    </source>
</evidence>
<dbReference type="GO" id="GO:0003743">
    <property type="term" value="F:translation initiation factor activity"/>
    <property type="evidence" value="ECO:0007669"/>
    <property type="project" value="UniProtKB-KW"/>
</dbReference>
<dbReference type="AlphaFoldDB" id="A0A8I6RYZ2"/>
<evidence type="ECO:0000256" key="2">
    <source>
        <dbReference type="ARBA" id="ARBA00007251"/>
    </source>
</evidence>
<evidence type="ECO:0000256" key="9">
    <source>
        <dbReference type="RuleBase" id="RU003814"/>
    </source>
</evidence>
<dbReference type="PANTHER" id="PTHR10233">
    <property type="entry name" value="TRANSLATION INITIATION FACTOR EIF-2B"/>
    <property type="match status" value="1"/>
</dbReference>
<dbReference type="Gene3D" id="3.40.50.10470">
    <property type="entry name" value="Translation initiation factor eif-2b, domain 2"/>
    <property type="match status" value="1"/>
</dbReference>
<comment type="subcellular location">
    <subcellularLocation>
        <location evidence="1">Cytoplasm</location>
        <location evidence="1">Cytosol</location>
    </subcellularLocation>
</comment>
<dbReference type="Pfam" id="PF01008">
    <property type="entry name" value="IF-2B"/>
    <property type="match status" value="1"/>
</dbReference>
<comment type="similarity">
    <text evidence="2 9">Belongs to the eIF-2B alpha/beta/delta subunits family.</text>
</comment>
<evidence type="ECO:0000256" key="10">
    <source>
        <dbReference type="SAM" id="MobiDB-lite"/>
    </source>
</evidence>
<name>A0A8I6RYZ2_CIMLE</name>
<organism evidence="11 12">
    <name type="scientific">Cimex lectularius</name>
    <name type="common">Bed bug</name>
    <name type="synonym">Acanthia lectularia</name>
    <dbReference type="NCBI Taxonomy" id="79782"/>
    <lineage>
        <taxon>Eukaryota</taxon>
        <taxon>Metazoa</taxon>
        <taxon>Ecdysozoa</taxon>
        <taxon>Arthropoda</taxon>
        <taxon>Hexapoda</taxon>
        <taxon>Insecta</taxon>
        <taxon>Pterygota</taxon>
        <taxon>Neoptera</taxon>
        <taxon>Paraneoptera</taxon>
        <taxon>Hemiptera</taxon>
        <taxon>Heteroptera</taxon>
        <taxon>Panheteroptera</taxon>
        <taxon>Cimicomorpha</taxon>
        <taxon>Cimicidae</taxon>
        <taxon>Cimex</taxon>
    </lineage>
</organism>
<dbReference type="SUPFAM" id="SSF100950">
    <property type="entry name" value="NagB/RpiA/CoA transferase-like"/>
    <property type="match status" value="1"/>
</dbReference>